<evidence type="ECO:0000256" key="4">
    <source>
        <dbReference type="PROSITE-ProRule" id="PRU00134"/>
    </source>
</evidence>
<dbReference type="AlphaFoldDB" id="A0AAD5ZH48"/>
<dbReference type="Pfam" id="PF01753">
    <property type="entry name" value="zf-MYND"/>
    <property type="match status" value="1"/>
</dbReference>
<evidence type="ECO:0000256" key="1">
    <source>
        <dbReference type="ARBA" id="ARBA00022723"/>
    </source>
</evidence>
<dbReference type="PROSITE" id="PS50280">
    <property type="entry name" value="SET"/>
    <property type="match status" value="1"/>
</dbReference>
<protein>
    <recommendedName>
        <fullName evidence="9">Histone-lysine N-methyltransferase ASHR1</fullName>
    </recommendedName>
</protein>
<accession>A0AAD5ZH48</accession>
<dbReference type="GO" id="GO:0005634">
    <property type="term" value="C:nucleus"/>
    <property type="evidence" value="ECO:0007669"/>
    <property type="project" value="TreeGrafter"/>
</dbReference>
<dbReference type="Gene3D" id="6.10.140.2220">
    <property type="match status" value="1"/>
</dbReference>
<organism evidence="7 8">
    <name type="scientific">Rhynchospora tenuis</name>
    <dbReference type="NCBI Taxonomy" id="198213"/>
    <lineage>
        <taxon>Eukaryota</taxon>
        <taxon>Viridiplantae</taxon>
        <taxon>Streptophyta</taxon>
        <taxon>Embryophyta</taxon>
        <taxon>Tracheophyta</taxon>
        <taxon>Spermatophyta</taxon>
        <taxon>Magnoliopsida</taxon>
        <taxon>Liliopsida</taxon>
        <taxon>Poales</taxon>
        <taxon>Cyperaceae</taxon>
        <taxon>Cyperoideae</taxon>
        <taxon>Rhynchosporeae</taxon>
        <taxon>Rhynchospora</taxon>
    </lineage>
</organism>
<keyword evidence="3" id="KW-0862">Zinc</keyword>
<dbReference type="PANTHER" id="PTHR12197:SF251">
    <property type="entry name" value="EG:BACR7C10.4 PROTEIN"/>
    <property type="match status" value="1"/>
</dbReference>
<dbReference type="SUPFAM" id="SSF82199">
    <property type="entry name" value="SET domain"/>
    <property type="match status" value="1"/>
</dbReference>
<gene>
    <name evidence="7" type="ORF">LUZ61_001445</name>
</gene>
<keyword evidence="8" id="KW-1185">Reference proteome</keyword>
<evidence type="ECO:0000256" key="2">
    <source>
        <dbReference type="ARBA" id="ARBA00022771"/>
    </source>
</evidence>
<comment type="caution">
    <text evidence="7">The sequence shown here is derived from an EMBL/GenBank/DDBJ whole genome shotgun (WGS) entry which is preliminary data.</text>
</comment>
<dbReference type="Pfam" id="PF00856">
    <property type="entry name" value="SET"/>
    <property type="match status" value="1"/>
</dbReference>
<proteinExistence type="predicted"/>
<dbReference type="InterPro" id="IPR011990">
    <property type="entry name" value="TPR-like_helical_dom_sf"/>
</dbReference>
<dbReference type="SUPFAM" id="SSF48452">
    <property type="entry name" value="TPR-like"/>
    <property type="match status" value="1"/>
</dbReference>
<dbReference type="SMART" id="SM00317">
    <property type="entry name" value="SET"/>
    <property type="match status" value="1"/>
</dbReference>
<dbReference type="InterPro" id="IPR046341">
    <property type="entry name" value="SET_dom_sf"/>
</dbReference>
<dbReference type="Gene3D" id="1.25.40.10">
    <property type="entry name" value="Tetratricopeptide repeat domain"/>
    <property type="match status" value="1"/>
</dbReference>
<dbReference type="PROSITE" id="PS01360">
    <property type="entry name" value="ZF_MYND_1"/>
    <property type="match status" value="1"/>
</dbReference>
<keyword evidence="2 4" id="KW-0863">Zinc-finger</keyword>
<reference evidence="7 8" key="1">
    <citation type="journal article" date="2022" name="Cell">
        <title>Repeat-based holocentromeres influence genome architecture and karyotype evolution.</title>
        <authorList>
            <person name="Hofstatter P.G."/>
            <person name="Thangavel G."/>
            <person name="Lux T."/>
            <person name="Neumann P."/>
            <person name="Vondrak T."/>
            <person name="Novak P."/>
            <person name="Zhang M."/>
            <person name="Costa L."/>
            <person name="Castellani M."/>
            <person name="Scott A."/>
            <person name="Toegelov H."/>
            <person name="Fuchs J."/>
            <person name="Mata-Sucre Y."/>
            <person name="Dias Y."/>
            <person name="Vanzela A.L.L."/>
            <person name="Huettel B."/>
            <person name="Almeida C.C.S."/>
            <person name="Simkova H."/>
            <person name="Souza G."/>
            <person name="Pedrosa-Harand A."/>
            <person name="Macas J."/>
            <person name="Mayer K.F.X."/>
            <person name="Houben A."/>
            <person name="Marques A."/>
        </authorList>
    </citation>
    <scope>NUCLEOTIDE SEQUENCE [LARGE SCALE GENOMIC DNA]</scope>
    <source>
        <strain evidence="7">RhyTen1mFocal</strain>
    </source>
</reference>
<dbReference type="GO" id="GO:0008270">
    <property type="term" value="F:zinc ion binding"/>
    <property type="evidence" value="ECO:0007669"/>
    <property type="project" value="UniProtKB-KW"/>
</dbReference>
<evidence type="ECO:0000259" key="5">
    <source>
        <dbReference type="PROSITE" id="PS50280"/>
    </source>
</evidence>
<sequence>MGWMEEFQRVLSSRGVAVASIPGKGRGLVTTRDFSPGEVIICQEPYASAPNKASVWLVCDACFSSNHVKRCSACRVACYCGPTCQKSEWKLHQVECKALVALSDERRKMLTPTIRLIVRLILRAKLQQDQVIPASETNNYDLIKALESHISAVGEDQLVLYAQMANLVSLVLPSLNLDLKEISHNFSKLSCNAHTICDAELRPIGTGLFPIVSMINHSCVPNSVLIFEGNVAHVRATEPIPKNTEVLISYIETASTKEKRQSELKQYFFTCTCSRCLKSYSEEDAYLEGYRCSDDKCTGVSHFLSDQRAFICQQCGTARDALGVERIKSGAIQLSEKASTAVSTGNYTEAFSIYKAIEQVECDLYHPFSLNLLKTRENLLKMAMELKDWESALTYCRLTIEAYQRVYPAIHPMIGLQFYTCGKIKWLLEYTDDALISYTKAADILRITHGTTSPFMRELLASLEEARAEASYKHSSRERDVD</sequence>
<dbReference type="InterPro" id="IPR001214">
    <property type="entry name" value="SET_dom"/>
</dbReference>
<name>A0AAD5ZH48_9POAL</name>
<dbReference type="Gene3D" id="2.170.270.10">
    <property type="entry name" value="SET domain"/>
    <property type="match status" value="1"/>
</dbReference>
<dbReference type="PANTHER" id="PTHR12197">
    <property type="entry name" value="HISTONE-LYSINE N-METHYLTRANSFERASE SMYD"/>
    <property type="match status" value="1"/>
</dbReference>
<evidence type="ECO:0000313" key="7">
    <source>
        <dbReference type="EMBL" id="KAJ3697740.1"/>
    </source>
</evidence>
<keyword evidence="1" id="KW-0479">Metal-binding</keyword>
<feature type="domain" description="MYND-type" evidence="6">
    <location>
        <begin position="59"/>
        <end position="96"/>
    </location>
</feature>
<dbReference type="Gene3D" id="1.10.220.160">
    <property type="match status" value="1"/>
</dbReference>
<evidence type="ECO:0000256" key="3">
    <source>
        <dbReference type="ARBA" id="ARBA00022833"/>
    </source>
</evidence>
<evidence type="ECO:0008006" key="9">
    <source>
        <dbReference type="Google" id="ProtNLM"/>
    </source>
</evidence>
<dbReference type="PROSITE" id="PS50865">
    <property type="entry name" value="ZF_MYND_2"/>
    <property type="match status" value="1"/>
</dbReference>
<dbReference type="InterPro" id="IPR050869">
    <property type="entry name" value="H3K4_H4K5_MeTrfase"/>
</dbReference>
<dbReference type="Proteomes" id="UP001210211">
    <property type="component" value="Unassembled WGS sequence"/>
</dbReference>
<dbReference type="EMBL" id="JAMRDG010000001">
    <property type="protein sequence ID" value="KAJ3697740.1"/>
    <property type="molecule type" value="Genomic_DNA"/>
</dbReference>
<feature type="domain" description="SET" evidence="5">
    <location>
        <begin position="14"/>
        <end position="251"/>
    </location>
</feature>
<evidence type="ECO:0000259" key="6">
    <source>
        <dbReference type="PROSITE" id="PS50865"/>
    </source>
</evidence>
<dbReference type="InterPro" id="IPR002893">
    <property type="entry name" value="Znf_MYND"/>
</dbReference>
<evidence type="ECO:0000313" key="8">
    <source>
        <dbReference type="Proteomes" id="UP001210211"/>
    </source>
</evidence>